<protein>
    <submittedName>
        <fullName evidence="4">Thiolase-like protein</fullName>
    </submittedName>
</protein>
<dbReference type="RefSeq" id="XP_060359763.1">
    <property type="nucleotide sequence ID" value="XM_060514790.1"/>
</dbReference>
<dbReference type="InterPro" id="IPR016039">
    <property type="entry name" value="Thiolase-like"/>
</dbReference>
<accession>A0AAD8UDV6</accession>
<dbReference type="GeneID" id="85398688"/>
<evidence type="ECO:0000259" key="3">
    <source>
        <dbReference type="PROSITE" id="PS52004"/>
    </source>
</evidence>
<dbReference type="InterPro" id="IPR050091">
    <property type="entry name" value="PKS_NRPS_Biosynth_Enz"/>
</dbReference>
<dbReference type="GO" id="GO:0044550">
    <property type="term" value="P:secondary metabolite biosynthetic process"/>
    <property type="evidence" value="ECO:0007669"/>
    <property type="project" value="TreeGrafter"/>
</dbReference>
<evidence type="ECO:0000313" key="4">
    <source>
        <dbReference type="EMBL" id="KAK1713437.1"/>
    </source>
</evidence>
<dbReference type="GO" id="GO:0004312">
    <property type="term" value="F:fatty acid synthase activity"/>
    <property type="evidence" value="ECO:0007669"/>
    <property type="project" value="TreeGrafter"/>
</dbReference>
<reference evidence="4" key="1">
    <citation type="submission" date="2021-12" db="EMBL/GenBank/DDBJ databases">
        <title>Comparative genomics, transcriptomics and evolutionary studies reveal genomic signatures of adaptation to plant cell wall in hemibiotrophic fungi.</title>
        <authorList>
            <consortium name="DOE Joint Genome Institute"/>
            <person name="Baroncelli R."/>
            <person name="Diaz J.F."/>
            <person name="Benocci T."/>
            <person name="Peng M."/>
            <person name="Battaglia E."/>
            <person name="Haridas S."/>
            <person name="Andreopoulos W."/>
            <person name="Labutti K."/>
            <person name="Pangilinan J."/>
            <person name="Floch G.L."/>
            <person name="Makela M.R."/>
            <person name="Henrissat B."/>
            <person name="Grigoriev I.V."/>
            <person name="Crouch J.A."/>
            <person name="De Vries R.P."/>
            <person name="Sukno S.A."/>
            <person name="Thon M.R."/>
        </authorList>
    </citation>
    <scope>NUCLEOTIDE SEQUENCE</scope>
    <source>
        <strain evidence="4">CBS 112980</strain>
    </source>
</reference>
<gene>
    <name evidence="4" type="ORF">BDZ83DRAFT_756752</name>
</gene>
<dbReference type="InterPro" id="IPR014030">
    <property type="entry name" value="Ketoacyl_synth_N"/>
</dbReference>
<sequence>MVTRDFANWPKYYILGNCEEMVSNRISHFLDIHGPSATVQTACSSCPVAVHLACRSLHSEESEVAIAGGLANLTFFNPEGHSRSFDVDAGGYGRGEGADALIHRRLDKALADGDPIRAVIRATGANPDGWAQGVTLPSGEAQASLIKYVCRLT</sequence>
<evidence type="ECO:0000256" key="1">
    <source>
        <dbReference type="ARBA" id="ARBA00022450"/>
    </source>
</evidence>
<keyword evidence="1" id="KW-0596">Phosphopantetheine</keyword>
<dbReference type="SMART" id="SM00825">
    <property type="entry name" value="PKS_KS"/>
    <property type="match status" value="1"/>
</dbReference>
<dbReference type="InterPro" id="IPR020841">
    <property type="entry name" value="PKS_Beta-ketoAc_synthase_dom"/>
</dbReference>
<evidence type="ECO:0000256" key="2">
    <source>
        <dbReference type="ARBA" id="ARBA00022553"/>
    </source>
</evidence>
<dbReference type="Pfam" id="PF00109">
    <property type="entry name" value="ketoacyl-synt"/>
    <property type="match status" value="1"/>
</dbReference>
<dbReference type="PANTHER" id="PTHR43775">
    <property type="entry name" value="FATTY ACID SYNTHASE"/>
    <property type="match status" value="1"/>
</dbReference>
<dbReference type="Gene3D" id="3.40.47.10">
    <property type="match status" value="1"/>
</dbReference>
<name>A0AAD8UDV6_GLOAC</name>
<keyword evidence="2" id="KW-0597">Phosphoprotein</keyword>
<dbReference type="CDD" id="cd00833">
    <property type="entry name" value="PKS"/>
    <property type="match status" value="1"/>
</dbReference>
<dbReference type="PANTHER" id="PTHR43775:SF37">
    <property type="entry name" value="SI:DKEY-61P9.11"/>
    <property type="match status" value="1"/>
</dbReference>
<feature type="domain" description="Ketosynthase family 3 (KS3)" evidence="3">
    <location>
        <begin position="1"/>
        <end position="153"/>
    </location>
</feature>
<dbReference type="SUPFAM" id="SSF53901">
    <property type="entry name" value="Thiolase-like"/>
    <property type="match status" value="1"/>
</dbReference>
<dbReference type="GO" id="GO:0006633">
    <property type="term" value="P:fatty acid biosynthetic process"/>
    <property type="evidence" value="ECO:0007669"/>
    <property type="project" value="TreeGrafter"/>
</dbReference>
<organism evidence="4 5">
    <name type="scientific">Glomerella acutata</name>
    <name type="common">Colletotrichum acutatum</name>
    <dbReference type="NCBI Taxonomy" id="27357"/>
    <lineage>
        <taxon>Eukaryota</taxon>
        <taxon>Fungi</taxon>
        <taxon>Dikarya</taxon>
        <taxon>Ascomycota</taxon>
        <taxon>Pezizomycotina</taxon>
        <taxon>Sordariomycetes</taxon>
        <taxon>Hypocreomycetidae</taxon>
        <taxon>Glomerellales</taxon>
        <taxon>Glomerellaceae</taxon>
        <taxon>Colletotrichum</taxon>
        <taxon>Colletotrichum acutatum species complex</taxon>
    </lineage>
</organism>
<dbReference type="EMBL" id="JAHMHS010000137">
    <property type="protein sequence ID" value="KAK1713437.1"/>
    <property type="molecule type" value="Genomic_DNA"/>
</dbReference>
<dbReference type="PROSITE" id="PS52004">
    <property type="entry name" value="KS3_2"/>
    <property type="match status" value="1"/>
</dbReference>
<proteinExistence type="predicted"/>
<keyword evidence="5" id="KW-1185">Reference proteome</keyword>
<comment type="caution">
    <text evidence="4">The sequence shown here is derived from an EMBL/GenBank/DDBJ whole genome shotgun (WGS) entry which is preliminary data.</text>
</comment>
<dbReference type="AlphaFoldDB" id="A0AAD8UDV6"/>
<evidence type="ECO:0000313" key="5">
    <source>
        <dbReference type="Proteomes" id="UP001244207"/>
    </source>
</evidence>
<dbReference type="Proteomes" id="UP001244207">
    <property type="component" value="Unassembled WGS sequence"/>
</dbReference>